<dbReference type="EMBL" id="JAAGNC010000119">
    <property type="protein sequence ID" value="NEC58491.1"/>
    <property type="molecule type" value="Genomic_DNA"/>
</dbReference>
<evidence type="ECO:0000313" key="2">
    <source>
        <dbReference type="EMBL" id="NEC58491.1"/>
    </source>
</evidence>
<keyword evidence="3" id="KW-1185">Reference proteome</keyword>
<dbReference type="RefSeq" id="WP_161269557.1">
    <property type="nucleotide sequence ID" value="NZ_JAAGNC010000119.1"/>
</dbReference>
<dbReference type="Pfam" id="PF00725">
    <property type="entry name" value="3HCDH"/>
    <property type="match status" value="1"/>
</dbReference>
<accession>A0ABX0BSD0</accession>
<protein>
    <recommendedName>
        <fullName evidence="1">3-hydroxyacyl-CoA dehydrogenase C-terminal domain-containing protein</fullName>
    </recommendedName>
</protein>
<dbReference type="InterPro" id="IPR008927">
    <property type="entry name" value="6-PGluconate_DH-like_C_sf"/>
</dbReference>
<proteinExistence type="predicted"/>
<dbReference type="Proteomes" id="UP000470404">
    <property type="component" value="Unassembled WGS sequence"/>
</dbReference>
<evidence type="ECO:0000313" key="3">
    <source>
        <dbReference type="Proteomes" id="UP000470404"/>
    </source>
</evidence>
<evidence type="ECO:0000259" key="1">
    <source>
        <dbReference type="Pfam" id="PF00725"/>
    </source>
</evidence>
<comment type="caution">
    <text evidence="2">The sequence shown here is derived from an EMBL/GenBank/DDBJ whole genome shotgun (WGS) entry which is preliminary data.</text>
</comment>
<gene>
    <name evidence="2" type="ORF">G3I59_23515</name>
</gene>
<dbReference type="InterPro" id="IPR006108">
    <property type="entry name" value="3HC_DH_C"/>
</dbReference>
<feature type="domain" description="3-hydroxyacyl-CoA dehydrogenase C-terminal" evidence="1">
    <location>
        <begin position="55"/>
        <end position="106"/>
    </location>
</feature>
<sequence>MTSTTYEVWRFIIAEVMATTDADPVVVDTFLAFAAGIGMVPIRKEKPGGLLVSVLGPSLCAVQDLAFGGSAELEAIDEVRRLGTGLPRGPVEIFGVVGLSAPCRIAWHGDEDQQRIAAWFKASYLGQG</sequence>
<name>A0ABX0BSD0_9PSEU</name>
<reference evidence="2 3" key="1">
    <citation type="submission" date="2020-01" db="EMBL/GenBank/DDBJ databases">
        <title>Insect and environment-associated Actinomycetes.</title>
        <authorList>
            <person name="Currrie C."/>
            <person name="Chevrette M."/>
            <person name="Carlson C."/>
            <person name="Stubbendieck R."/>
            <person name="Wendt-Pienkowski E."/>
        </authorList>
    </citation>
    <scope>NUCLEOTIDE SEQUENCE [LARGE SCALE GENOMIC DNA]</scope>
    <source>
        <strain evidence="2 3">SID8386</strain>
    </source>
</reference>
<organism evidence="2 3">
    <name type="scientific">Amycolatopsis rubida</name>
    <dbReference type="NCBI Taxonomy" id="112413"/>
    <lineage>
        <taxon>Bacteria</taxon>
        <taxon>Bacillati</taxon>
        <taxon>Actinomycetota</taxon>
        <taxon>Actinomycetes</taxon>
        <taxon>Pseudonocardiales</taxon>
        <taxon>Pseudonocardiaceae</taxon>
        <taxon>Amycolatopsis</taxon>
    </lineage>
</organism>
<dbReference type="SUPFAM" id="SSF48179">
    <property type="entry name" value="6-phosphogluconate dehydrogenase C-terminal domain-like"/>
    <property type="match status" value="1"/>
</dbReference>